<keyword evidence="3" id="KW-1185">Reference proteome</keyword>
<evidence type="ECO:0000313" key="2">
    <source>
        <dbReference type="EMBL" id="CCA75820.1"/>
    </source>
</evidence>
<dbReference type="InParanoid" id="G4TWX7"/>
<feature type="region of interest" description="Disordered" evidence="1">
    <location>
        <begin position="324"/>
        <end position="402"/>
    </location>
</feature>
<sequence length="402" mass="45006">MPAIAVHRSTLRPHHAQDRSLNPYRVHRRYSQWRPCDALTRVDASIEELHNDTQSWESENDPRFRIPLSQERKEFCGRNGAPFQLGPNEFASSKALSKTGAMLKLTKNKFDKNRAWKEVEQATWRGDARQCSHVTIRSFARDDLIPTHLLSLVSSEATDSPVAVAVHLDLLRGSWAHLDALPPSRRTTRKAPDLTAARELPVVELAVPNASTFGTILHYTYLQDDRALLGFLLGPVSDNFGDNWSMDLDLDRRCTEWEASRELASTYSSAELFMQASFINGLAANATSVGMLERAFWRILDTSLRVIIDACIFQHRMALEETPVETIPVKTTPSETTHSERTPSERTPSETSPSVELDEEPASLVRGASRDGAESDNESPPDSDSDSSGMASEDEDESDEEW</sequence>
<feature type="compositionally biased region" description="Acidic residues" evidence="1">
    <location>
        <begin position="374"/>
        <end position="385"/>
    </location>
</feature>
<dbReference type="OrthoDB" id="2570975at2759"/>
<dbReference type="Proteomes" id="UP000007148">
    <property type="component" value="Unassembled WGS sequence"/>
</dbReference>
<feature type="compositionally biased region" description="Basic and acidic residues" evidence="1">
    <location>
        <begin position="337"/>
        <end position="348"/>
    </location>
</feature>
<proteinExistence type="predicted"/>
<accession>G4TWX7</accession>
<dbReference type="EMBL" id="CAFZ01000528">
    <property type="protein sequence ID" value="CCA75820.1"/>
    <property type="molecule type" value="Genomic_DNA"/>
</dbReference>
<feature type="region of interest" description="Disordered" evidence="1">
    <location>
        <begin position="1"/>
        <end position="20"/>
    </location>
</feature>
<organism evidence="2 3">
    <name type="scientific">Serendipita indica (strain DSM 11827)</name>
    <name type="common">Root endophyte fungus</name>
    <name type="synonym">Piriformospora indica</name>
    <dbReference type="NCBI Taxonomy" id="1109443"/>
    <lineage>
        <taxon>Eukaryota</taxon>
        <taxon>Fungi</taxon>
        <taxon>Dikarya</taxon>
        <taxon>Basidiomycota</taxon>
        <taxon>Agaricomycotina</taxon>
        <taxon>Agaricomycetes</taxon>
        <taxon>Sebacinales</taxon>
        <taxon>Serendipitaceae</taxon>
        <taxon>Serendipita</taxon>
    </lineage>
</organism>
<protein>
    <submittedName>
        <fullName evidence="2">Uncharacterized protein</fullName>
    </submittedName>
</protein>
<dbReference type="AlphaFoldDB" id="G4TWX7"/>
<evidence type="ECO:0000313" key="3">
    <source>
        <dbReference type="Proteomes" id="UP000007148"/>
    </source>
</evidence>
<feature type="compositionally biased region" description="Acidic residues" evidence="1">
    <location>
        <begin position="392"/>
        <end position="402"/>
    </location>
</feature>
<evidence type="ECO:0000256" key="1">
    <source>
        <dbReference type="SAM" id="MobiDB-lite"/>
    </source>
</evidence>
<gene>
    <name evidence="2" type="ORF">PIIN_09808</name>
</gene>
<name>G4TWX7_SERID</name>
<comment type="caution">
    <text evidence="2">The sequence shown here is derived from an EMBL/GenBank/DDBJ whole genome shotgun (WGS) entry which is preliminary data.</text>
</comment>
<reference evidence="2 3" key="1">
    <citation type="journal article" date="2011" name="PLoS Pathog.">
        <title>Endophytic Life Strategies Decoded by Genome and Transcriptome Analyses of the Mutualistic Root Symbiont Piriformospora indica.</title>
        <authorList>
            <person name="Zuccaro A."/>
            <person name="Lahrmann U."/>
            <person name="Guldener U."/>
            <person name="Langen G."/>
            <person name="Pfiffi S."/>
            <person name="Biedenkopf D."/>
            <person name="Wong P."/>
            <person name="Samans B."/>
            <person name="Grimm C."/>
            <person name="Basiewicz M."/>
            <person name="Murat C."/>
            <person name="Martin F."/>
            <person name="Kogel K.H."/>
        </authorList>
    </citation>
    <scope>NUCLEOTIDE SEQUENCE [LARGE SCALE GENOMIC DNA]</scope>
    <source>
        <strain evidence="2 3">DSM 11827</strain>
    </source>
</reference>
<dbReference type="HOGENOM" id="CLU_685344_0_0_1"/>